<evidence type="ECO:0000313" key="2">
    <source>
        <dbReference type="EMBL" id="MDP9836543.1"/>
    </source>
</evidence>
<gene>
    <name evidence="2" type="ORF">J2T09_001287</name>
</gene>
<dbReference type="Proteomes" id="UP001241472">
    <property type="component" value="Unassembled WGS sequence"/>
</dbReference>
<dbReference type="EMBL" id="JAUSRF010000003">
    <property type="protein sequence ID" value="MDP9836543.1"/>
    <property type="molecule type" value="Genomic_DNA"/>
</dbReference>
<evidence type="ECO:0000256" key="1">
    <source>
        <dbReference type="SAM" id="MobiDB-lite"/>
    </source>
</evidence>
<proteinExistence type="predicted"/>
<feature type="compositionally biased region" description="Polar residues" evidence="1">
    <location>
        <begin position="20"/>
        <end position="44"/>
    </location>
</feature>
<reference evidence="2 3" key="1">
    <citation type="submission" date="2023-07" db="EMBL/GenBank/DDBJ databases">
        <title>Sorghum-associated microbial communities from plants grown in Nebraska, USA.</title>
        <authorList>
            <person name="Schachtman D."/>
        </authorList>
    </citation>
    <scope>NUCLEOTIDE SEQUENCE [LARGE SCALE GENOMIC DNA]</scope>
    <source>
        <strain evidence="2 3">DS1307</strain>
    </source>
</reference>
<feature type="region of interest" description="Disordered" evidence="1">
    <location>
        <begin position="20"/>
        <end position="54"/>
    </location>
</feature>
<sequence length="159" mass="16712">MTIIGSTTYSYAIYSGLTAGKSQTNSTPSESPANTRSTVSSALTGGQIGSDDGASAKLSSALWDLTSSNAASAKQEDVWQDGGETRTDAEQEFGDLANRSLAEILRAKYLEEKNLTEEDLARMPAEQREAIEAEIREAIKQALGIDTQDGADTAGNSAA</sequence>
<organism evidence="2 3">
    <name type="scientific">Neorhizobium huautlense</name>
    <dbReference type="NCBI Taxonomy" id="67774"/>
    <lineage>
        <taxon>Bacteria</taxon>
        <taxon>Pseudomonadati</taxon>
        <taxon>Pseudomonadota</taxon>
        <taxon>Alphaproteobacteria</taxon>
        <taxon>Hyphomicrobiales</taxon>
        <taxon>Rhizobiaceae</taxon>
        <taxon>Rhizobium/Agrobacterium group</taxon>
        <taxon>Neorhizobium</taxon>
    </lineage>
</organism>
<feature type="region of interest" description="Disordered" evidence="1">
    <location>
        <begin position="68"/>
        <end position="87"/>
    </location>
</feature>
<accession>A0ABT9PPZ3</accession>
<name>A0ABT9PPZ3_9HYPH</name>
<protein>
    <submittedName>
        <fullName evidence="2">Uncharacterized protein</fullName>
    </submittedName>
</protein>
<comment type="caution">
    <text evidence="2">The sequence shown here is derived from an EMBL/GenBank/DDBJ whole genome shotgun (WGS) entry which is preliminary data.</text>
</comment>
<dbReference type="RefSeq" id="WP_306832327.1">
    <property type="nucleotide sequence ID" value="NZ_JAUSRF010000003.1"/>
</dbReference>
<evidence type="ECO:0000313" key="3">
    <source>
        <dbReference type="Proteomes" id="UP001241472"/>
    </source>
</evidence>
<keyword evidence="3" id="KW-1185">Reference proteome</keyword>